<dbReference type="KEGG" id="lcre:Pla8534_11410"/>
<gene>
    <name evidence="1" type="ORF">Pla8534_11410</name>
</gene>
<dbReference type="AlphaFoldDB" id="A0A518DNF5"/>
<dbReference type="OrthoDB" id="280639at2"/>
<keyword evidence="2" id="KW-1185">Reference proteome</keyword>
<dbReference type="Proteomes" id="UP000317648">
    <property type="component" value="Chromosome"/>
</dbReference>
<accession>A0A518DNF5</accession>
<proteinExistence type="predicted"/>
<protein>
    <submittedName>
        <fullName evidence="1">Uncharacterized protein</fullName>
    </submittedName>
</protein>
<name>A0A518DNF5_9BACT</name>
<evidence type="ECO:0000313" key="1">
    <source>
        <dbReference type="EMBL" id="QDU93361.1"/>
    </source>
</evidence>
<dbReference type="EMBL" id="CP036433">
    <property type="protein sequence ID" value="QDU93361.1"/>
    <property type="molecule type" value="Genomic_DNA"/>
</dbReference>
<evidence type="ECO:0000313" key="2">
    <source>
        <dbReference type="Proteomes" id="UP000317648"/>
    </source>
</evidence>
<reference evidence="1 2" key="1">
    <citation type="submission" date="2019-02" db="EMBL/GenBank/DDBJ databases">
        <title>Deep-cultivation of Planctomycetes and their phenomic and genomic characterization uncovers novel biology.</title>
        <authorList>
            <person name="Wiegand S."/>
            <person name="Jogler M."/>
            <person name="Boedeker C."/>
            <person name="Pinto D."/>
            <person name="Vollmers J."/>
            <person name="Rivas-Marin E."/>
            <person name="Kohn T."/>
            <person name="Peeters S.H."/>
            <person name="Heuer A."/>
            <person name="Rast P."/>
            <person name="Oberbeckmann S."/>
            <person name="Bunk B."/>
            <person name="Jeske O."/>
            <person name="Meyerdierks A."/>
            <person name="Storesund J.E."/>
            <person name="Kallscheuer N."/>
            <person name="Luecker S."/>
            <person name="Lage O.M."/>
            <person name="Pohl T."/>
            <person name="Merkel B.J."/>
            <person name="Hornburger P."/>
            <person name="Mueller R.-W."/>
            <person name="Bruemmer F."/>
            <person name="Labrenz M."/>
            <person name="Spormann A.M."/>
            <person name="Op den Camp H."/>
            <person name="Overmann J."/>
            <person name="Amann R."/>
            <person name="Jetten M.S.M."/>
            <person name="Mascher T."/>
            <person name="Medema M.H."/>
            <person name="Devos D.P."/>
            <person name="Kaster A.-K."/>
            <person name="Ovreas L."/>
            <person name="Rohde M."/>
            <person name="Galperin M.Y."/>
            <person name="Jogler C."/>
        </authorList>
    </citation>
    <scope>NUCLEOTIDE SEQUENCE [LARGE SCALE GENOMIC DNA]</scope>
    <source>
        <strain evidence="1 2">Pla85_3_4</strain>
    </source>
</reference>
<dbReference type="RefSeq" id="WP_145050106.1">
    <property type="nucleotide sequence ID" value="NZ_CP036433.1"/>
</dbReference>
<sequence>MGRDDFQIVNPLEHIREHPEIYLEDGANVTGSSLMCRLLADVLVNNNCQVVIQRLESWWIIGSDVDWAGTAQNQVFYTIVPFPQAGQNCFHAEVLLTVFARDVVVFSGNSHTVIVGATSVSEEILNFRRNLPFLNRMIGFRMKNEE</sequence>
<organism evidence="1 2">
    <name type="scientific">Lignipirellula cremea</name>
    <dbReference type="NCBI Taxonomy" id="2528010"/>
    <lineage>
        <taxon>Bacteria</taxon>
        <taxon>Pseudomonadati</taxon>
        <taxon>Planctomycetota</taxon>
        <taxon>Planctomycetia</taxon>
        <taxon>Pirellulales</taxon>
        <taxon>Pirellulaceae</taxon>
        <taxon>Lignipirellula</taxon>
    </lineage>
</organism>